<dbReference type="Proteomes" id="UP000269945">
    <property type="component" value="Unassembled WGS sequence"/>
</dbReference>
<evidence type="ECO:0000313" key="3">
    <source>
        <dbReference type="Proteomes" id="UP000269945"/>
    </source>
</evidence>
<dbReference type="AlphaFoldDB" id="A0A9X9LTK1"/>
<reference evidence="2 3" key="1">
    <citation type="submission" date="2018-10" db="EMBL/GenBank/DDBJ databases">
        <authorList>
            <person name="Ekblom R."/>
            <person name="Jareborg N."/>
        </authorList>
    </citation>
    <scope>NUCLEOTIDE SEQUENCE [LARGE SCALE GENOMIC DNA]</scope>
    <source>
        <tissue evidence="2">Muscle</tissue>
    </source>
</reference>
<evidence type="ECO:0000313" key="2">
    <source>
        <dbReference type="EMBL" id="VCW90991.1"/>
    </source>
</evidence>
<evidence type="ECO:0000256" key="1">
    <source>
        <dbReference type="SAM" id="MobiDB-lite"/>
    </source>
</evidence>
<feature type="non-terminal residue" evidence="2">
    <location>
        <position position="87"/>
    </location>
</feature>
<name>A0A9X9LTK1_GULGU</name>
<feature type="compositionally biased region" description="Basic and acidic residues" evidence="1">
    <location>
        <begin position="44"/>
        <end position="60"/>
    </location>
</feature>
<organism evidence="2 3">
    <name type="scientific">Gulo gulo</name>
    <name type="common">Wolverine</name>
    <name type="synonym">Gluton</name>
    <dbReference type="NCBI Taxonomy" id="48420"/>
    <lineage>
        <taxon>Eukaryota</taxon>
        <taxon>Metazoa</taxon>
        <taxon>Chordata</taxon>
        <taxon>Craniata</taxon>
        <taxon>Vertebrata</taxon>
        <taxon>Euteleostomi</taxon>
        <taxon>Mammalia</taxon>
        <taxon>Eutheria</taxon>
        <taxon>Laurasiatheria</taxon>
        <taxon>Carnivora</taxon>
        <taxon>Caniformia</taxon>
        <taxon>Musteloidea</taxon>
        <taxon>Mustelidae</taxon>
        <taxon>Guloninae</taxon>
        <taxon>Gulo</taxon>
    </lineage>
</organism>
<accession>A0A9X9LTK1</accession>
<gene>
    <name evidence="2" type="ORF">BN2614_LOCUS1</name>
</gene>
<comment type="caution">
    <text evidence="2">The sequence shown here is derived from an EMBL/GenBank/DDBJ whole genome shotgun (WGS) entry which is preliminary data.</text>
</comment>
<keyword evidence="3" id="KW-1185">Reference proteome</keyword>
<protein>
    <submittedName>
        <fullName evidence="2">Uncharacterized protein</fullName>
    </submittedName>
</protein>
<dbReference type="EMBL" id="CYRY02016744">
    <property type="protein sequence ID" value="VCW90991.1"/>
    <property type="molecule type" value="Genomic_DNA"/>
</dbReference>
<proteinExistence type="predicted"/>
<feature type="region of interest" description="Disordered" evidence="1">
    <location>
        <begin position="26"/>
        <end position="87"/>
    </location>
</feature>
<feature type="non-terminal residue" evidence="2">
    <location>
        <position position="1"/>
    </location>
</feature>
<sequence>HTTRALPGQETQRTEAIPQAHVGRAGAIKQAQRGVPQVSNGKSRPRDSVPKPKQRPDTLRKPVSTADRASHHHQRPPRLTVRICLRK</sequence>